<dbReference type="EMBL" id="UYYG01001153">
    <property type="protein sequence ID" value="VDN55831.1"/>
    <property type="molecule type" value="Genomic_DNA"/>
</dbReference>
<protein>
    <submittedName>
        <fullName evidence="5">Aldo_ket_red domain-containing protein</fullName>
    </submittedName>
</protein>
<accession>A0A0N4U3X1</accession>
<dbReference type="Proteomes" id="UP000038040">
    <property type="component" value="Unplaced"/>
</dbReference>
<evidence type="ECO:0000313" key="2">
    <source>
        <dbReference type="EMBL" id="VDN55831.1"/>
    </source>
</evidence>
<dbReference type="GO" id="GO:0016491">
    <property type="term" value="F:oxidoreductase activity"/>
    <property type="evidence" value="ECO:0007669"/>
    <property type="project" value="InterPro"/>
</dbReference>
<dbReference type="InterPro" id="IPR036812">
    <property type="entry name" value="NAD(P)_OxRdtase_dom_sf"/>
</dbReference>
<evidence type="ECO:0000313" key="3">
    <source>
        <dbReference type="Proteomes" id="UP000038040"/>
    </source>
</evidence>
<dbReference type="STRING" id="318479.A0A0N4U3X1"/>
<keyword evidence="4" id="KW-1185">Reference proteome</keyword>
<dbReference type="PROSITE" id="PS00063">
    <property type="entry name" value="ALDOKETO_REDUCTASE_3"/>
    <property type="match status" value="1"/>
</dbReference>
<dbReference type="InterPro" id="IPR018170">
    <property type="entry name" value="Aldo/ket_reductase_CS"/>
</dbReference>
<sequence>MDNGEHSLMSVLHMTFGRGWMWNCVCLAIGCRSCGGFRQALETFLTTVVEASYILDEEAFVLFAFILSLAASKPDEVRNAVCWAIEVGYRLIDTAHIYGNEEAIGEALAQSFKAGKIKRDDIFITTKLWCTHNRPEVMEEQMKESLEKLGLNYVDLYLIHTPTTFDREMKNFDETVTVENIWKGMEVLYNKGFTRAIGVSNFNLEQVKRIQKIAKIPIHNVQNECHIYLPQNEIIEYCKANNITFTSYASLGSRGRTSAQLPNHKLNWALTPDPMEEGCVKKLAAKYNKTSAQILLRHLLQRGIAIIPKSVNRDRIRENFDIFDFRLTDDEMKEMGAIKTRARLFYQEFMFGHPEYPFTGEVNPASDVS</sequence>
<evidence type="ECO:0000313" key="4">
    <source>
        <dbReference type="Proteomes" id="UP000274756"/>
    </source>
</evidence>
<dbReference type="FunFam" id="3.20.20.100:FF:000029">
    <property type="entry name" value="Aldo-keto reductase"/>
    <property type="match status" value="1"/>
</dbReference>
<reference evidence="5" key="1">
    <citation type="submission" date="2017-02" db="UniProtKB">
        <authorList>
            <consortium name="WormBaseParasite"/>
        </authorList>
    </citation>
    <scope>IDENTIFICATION</scope>
</reference>
<organism evidence="3 5">
    <name type="scientific">Dracunculus medinensis</name>
    <name type="common">Guinea worm</name>
    <dbReference type="NCBI Taxonomy" id="318479"/>
    <lineage>
        <taxon>Eukaryota</taxon>
        <taxon>Metazoa</taxon>
        <taxon>Ecdysozoa</taxon>
        <taxon>Nematoda</taxon>
        <taxon>Chromadorea</taxon>
        <taxon>Rhabditida</taxon>
        <taxon>Spirurina</taxon>
        <taxon>Dracunculoidea</taxon>
        <taxon>Dracunculidae</taxon>
        <taxon>Dracunculus</taxon>
    </lineage>
</organism>
<reference evidence="2 4" key="2">
    <citation type="submission" date="2018-11" db="EMBL/GenBank/DDBJ databases">
        <authorList>
            <consortium name="Pathogen Informatics"/>
        </authorList>
    </citation>
    <scope>NUCLEOTIDE SEQUENCE [LARGE SCALE GENOMIC DNA]</scope>
</reference>
<name>A0A0N4U3X1_DRAME</name>
<gene>
    <name evidence="2" type="ORF">DME_LOCUS5804</name>
</gene>
<dbReference type="PANTHER" id="PTHR11732">
    <property type="entry name" value="ALDO/KETO REDUCTASE"/>
    <property type="match status" value="1"/>
</dbReference>
<dbReference type="PRINTS" id="PR00069">
    <property type="entry name" value="ALDKETRDTASE"/>
</dbReference>
<dbReference type="InterPro" id="IPR023210">
    <property type="entry name" value="NADP_OxRdtase_dom"/>
</dbReference>
<dbReference type="OrthoDB" id="416253at2759"/>
<dbReference type="WBParaSite" id="DME_0000144401-mRNA-1">
    <property type="protein sequence ID" value="DME_0000144401-mRNA-1"/>
    <property type="gene ID" value="DME_0000144401"/>
</dbReference>
<evidence type="ECO:0000259" key="1">
    <source>
        <dbReference type="Pfam" id="PF00248"/>
    </source>
</evidence>
<dbReference type="SUPFAM" id="SSF51430">
    <property type="entry name" value="NAD(P)-linked oxidoreductase"/>
    <property type="match status" value="1"/>
</dbReference>
<dbReference type="InterPro" id="IPR020471">
    <property type="entry name" value="AKR"/>
</dbReference>
<proteinExistence type="predicted"/>
<evidence type="ECO:0000313" key="5">
    <source>
        <dbReference type="WBParaSite" id="DME_0000144401-mRNA-1"/>
    </source>
</evidence>
<dbReference type="Pfam" id="PF00248">
    <property type="entry name" value="Aldo_ket_red"/>
    <property type="match status" value="1"/>
</dbReference>
<dbReference type="Gene3D" id="3.20.20.100">
    <property type="entry name" value="NADP-dependent oxidoreductase domain"/>
    <property type="match status" value="1"/>
</dbReference>
<feature type="domain" description="NADP-dependent oxidoreductase" evidence="1">
    <location>
        <begin position="72"/>
        <end position="338"/>
    </location>
</feature>
<dbReference type="AlphaFoldDB" id="A0A0N4U3X1"/>
<dbReference type="PROSITE" id="PS00062">
    <property type="entry name" value="ALDOKETO_REDUCTASE_2"/>
    <property type="match status" value="1"/>
</dbReference>
<dbReference type="Proteomes" id="UP000274756">
    <property type="component" value="Unassembled WGS sequence"/>
</dbReference>
<dbReference type="PROSITE" id="PS00798">
    <property type="entry name" value="ALDOKETO_REDUCTASE_1"/>
    <property type="match status" value="1"/>
</dbReference>